<feature type="region of interest" description="Disordered" evidence="3">
    <location>
        <begin position="344"/>
        <end position="377"/>
    </location>
</feature>
<dbReference type="PROSITE" id="PS51391">
    <property type="entry name" value="CID"/>
    <property type="match status" value="1"/>
</dbReference>
<proteinExistence type="predicted"/>
<dbReference type="FunFam" id="1.25.40.90:FF:000018">
    <property type="entry name" value="ENTH/VHS family protein isoform 1"/>
    <property type="match status" value="1"/>
</dbReference>
<evidence type="ECO:0000313" key="5">
    <source>
        <dbReference type="EMBL" id="ONK72036.1"/>
    </source>
</evidence>
<dbReference type="Pfam" id="PF04818">
    <property type="entry name" value="CID"/>
    <property type="match status" value="1"/>
</dbReference>
<dbReference type="SUPFAM" id="SSF48464">
    <property type="entry name" value="ENTH/VHS domain"/>
    <property type="match status" value="1"/>
</dbReference>
<accession>A0A5P1F0Y9</accession>
<dbReference type="Gene3D" id="1.25.40.90">
    <property type="match status" value="1"/>
</dbReference>
<evidence type="ECO:0000256" key="3">
    <source>
        <dbReference type="SAM" id="MobiDB-lite"/>
    </source>
</evidence>
<dbReference type="Proteomes" id="UP000243459">
    <property type="component" value="Chromosome 4"/>
</dbReference>
<dbReference type="AlphaFoldDB" id="A0A5P1F0Y9"/>
<keyword evidence="6" id="KW-1185">Reference proteome</keyword>
<dbReference type="GO" id="GO:0005634">
    <property type="term" value="C:nucleus"/>
    <property type="evidence" value="ECO:0007669"/>
    <property type="project" value="UniProtKB-ARBA"/>
</dbReference>
<keyword evidence="1" id="KW-0507">mRNA processing</keyword>
<feature type="compositionally biased region" description="Pro residues" evidence="3">
    <location>
        <begin position="286"/>
        <end position="304"/>
    </location>
</feature>
<dbReference type="PANTHER" id="PTHR12460">
    <property type="entry name" value="CYCLIN-DEPENDENT KINASE INHIBITOR-RELATED PROTEIN"/>
    <property type="match status" value="1"/>
</dbReference>
<evidence type="ECO:0000259" key="4">
    <source>
        <dbReference type="PROSITE" id="PS51391"/>
    </source>
</evidence>
<evidence type="ECO:0000256" key="1">
    <source>
        <dbReference type="ARBA" id="ARBA00022664"/>
    </source>
</evidence>
<feature type="compositionally biased region" description="Polar residues" evidence="3">
    <location>
        <begin position="352"/>
        <end position="361"/>
    </location>
</feature>
<feature type="domain" description="CID" evidence="4">
    <location>
        <begin position="4"/>
        <end position="138"/>
    </location>
</feature>
<gene>
    <name evidence="5" type="ORF">A4U43_C04F15020</name>
</gene>
<reference evidence="6" key="1">
    <citation type="journal article" date="2017" name="Nat. Commun.">
        <title>The asparagus genome sheds light on the origin and evolution of a young Y chromosome.</title>
        <authorList>
            <person name="Harkess A."/>
            <person name="Zhou J."/>
            <person name="Xu C."/>
            <person name="Bowers J.E."/>
            <person name="Van der Hulst R."/>
            <person name="Ayyampalayam S."/>
            <person name="Mercati F."/>
            <person name="Riccardi P."/>
            <person name="McKain M.R."/>
            <person name="Kakrana A."/>
            <person name="Tang H."/>
            <person name="Ray J."/>
            <person name="Groenendijk J."/>
            <person name="Arikit S."/>
            <person name="Mathioni S.M."/>
            <person name="Nakano M."/>
            <person name="Shan H."/>
            <person name="Telgmann-Rauber A."/>
            <person name="Kanno A."/>
            <person name="Yue Z."/>
            <person name="Chen H."/>
            <person name="Li W."/>
            <person name="Chen Y."/>
            <person name="Xu X."/>
            <person name="Zhang Y."/>
            <person name="Luo S."/>
            <person name="Chen H."/>
            <person name="Gao J."/>
            <person name="Mao Z."/>
            <person name="Pires J.C."/>
            <person name="Luo M."/>
            <person name="Kudrna D."/>
            <person name="Wing R.A."/>
            <person name="Meyers B.C."/>
            <person name="Yi K."/>
            <person name="Kong H."/>
            <person name="Lavrijsen P."/>
            <person name="Sunseri F."/>
            <person name="Falavigna A."/>
            <person name="Ye Y."/>
            <person name="Leebens-Mack J.H."/>
            <person name="Chen G."/>
        </authorList>
    </citation>
    <scope>NUCLEOTIDE SEQUENCE [LARGE SCALE GENOMIC DNA]</scope>
    <source>
        <strain evidence="6">cv. DH0086</strain>
    </source>
</reference>
<dbReference type="SMART" id="SM00582">
    <property type="entry name" value="RPR"/>
    <property type="match status" value="1"/>
</dbReference>
<evidence type="ECO:0000256" key="2">
    <source>
        <dbReference type="SAM" id="Coils"/>
    </source>
</evidence>
<feature type="region of interest" description="Disordered" evidence="3">
    <location>
        <begin position="274"/>
        <end position="317"/>
    </location>
</feature>
<sequence length="442" mass="49810">MNGDGAFNAHILVDKLAKLNSSQQSIETLSHWCIFHRRNAKQVVETWERQFYSSPKDQRLYFLYLANDILQNSRRKSMEFVGEFWKVIPYALRDVIDNGDEFGRKAAVRLVDIWGKNDVYIFSPQGQTLKEDLLGKRNGNGISYKLEQPSRNMLEKLAASYHYVYNDYDEDKIFGKCWTAISSIENIEKEFGSDVNLGNISESGVANELWVQHGLLRECIEQLKNAESSRSTLVTHLRDALNEQELKVNQLQDELQVAQSRYDQLGRLLLGQAPPPPPLENNLDEIPPPPPASTYCETPPPPEFPPEHENGVHTTNEESRLEISGHNISYVFSLASEGVIGQSDASKRQRLNKNSSTSFSSVPCFLPQPQHPPPPPPPPILYSDSMYQPPSLPFRPPPLQPTAFSYGSPSFPVVGVPSFPSPYQYGPDGGYFGQPSYPPPFQ</sequence>
<dbReference type="GO" id="GO:0000993">
    <property type="term" value="F:RNA polymerase II complex binding"/>
    <property type="evidence" value="ECO:0007669"/>
    <property type="project" value="TreeGrafter"/>
</dbReference>
<keyword evidence="2" id="KW-0175">Coiled coil</keyword>
<dbReference type="EMBL" id="CM007384">
    <property type="protein sequence ID" value="ONK72036.1"/>
    <property type="molecule type" value="Genomic_DNA"/>
</dbReference>
<dbReference type="PANTHER" id="PTHR12460:SF23">
    <property type="entry name" value="ACTIN CYTOSKELETON-REGULATORY COMPLEX PROTEIN PAN1"/>
    <property type="match status" value="1"/>
</dbReference>
<name>A0A5P1F0Y9_ASPOF</name>
<organism evidence="5 6">
    <name type="scientific">Asparagus officinalis</name>
    <name type="common">Garden asparagus</name>
    <dbReference type="NCBI Taxonomy" id="4686"/>
    <lineage>
        <taxon>Eukaryota</taxon>
        <taxon>Viridiplantae</taxon>
        <taxon>Streptophyta</taxon>
        <taxon>Embryophyta</taxon>
        <taxon>Tracheophyta</taxon>
        <taxon>Spermatophyta</taxon>
        <taxon>Magnoliopsida</taxon>
        <taxon>Liliopsida</taxon>
        <taxon>Asparagales</taxon>
        <taxon>Asparagaceae</taxon>
        <taxon>Asparagoideae</taxon>
        <taxon>Asparagus</taxon>
    </lineage>
</organism>
<dbReference type="Gramene" id="ONK72036">
    <property type="protein sequence ID" value="ONK72036"/>
    <property type="gene ID" value="A4U43_C04F15020"/>
</dbReference>
<dbReference type="CDD" id="cd16981">
    <property type="entry name" value="CID_RPRD_like"/>
    <property type="match status" value="1"/>
</dbReference>
<feature type="coiled-coil region" evidence="2">
    <location>
        <begin position="234"/>
        <end position="268"/>
    </location>
</feature>
<dbReference type="GO" id="GO:0031124">
    <property type="term" value="P:mRNA 3'-end processing"/>
    <property type="evidence" value="ECO:0007669"/>
    <property type="project" value="TreeGrafter"/>
</dbReference>
<dbReference type="InterPro" id="IPR008942">
    <property type="entry name" value="ENTH_VHS"/>
</dbReference>
<protein>
    <recommendedName>
        <fullName evidence="4">CID domain-containing protein</fullName>
    </recommendedName>
</protein>
<feature type="compositionally biased region" description="Basic and acidic residues" evidence="3">
    <location>
        <begin position="305"/>
        <end position="317"/>
    </location>
</feature>
<dbReference type="InterPro" id="IPR006569">
    <property type="entry name" value="CID_dom"/>
</dbReference>
<evidence type="ECO:0000313" key="6">
    <source>
        <dbReference type="Proteomes" id="UP000243459"/>
    </source>
</evidence>